<protein>
    <recommendedName>
        <fullName evidence="9">ABC transmembrane type-1 domain-containing protein</fullName>
    </recommendedName>
</protein>
<comment type="caution">
    <text evidence="10">The sequence shown here is derived from an EMBL/GenBank/DDBJ whole genome shotgun (WGS) entry which is preliminary data.</text>
</comment>
<dbReference type="Gene3D" id="1.20.1560.10">
    <property type="entry name" value="ABC transporter type 1, transmembrane domain"/>
    <property type="match status" value="1"/>
</dbReference>
<keyword evidence="7 8" id="KW-0472">Membrane</keyword>
<dbReference type="CDD" id="cd18579">
    <property type="entry name" value="ABC_6TM_ABCC_D1"/>
    <property type="match status" value="1"/>
</dbReference>
<feature type="domain" description="ABC transmembrane type-1" evidence="9">
    <location>
        <begin position="54"/>
        <end position="336"/>
    </location>
</feature>
<dbReference type="SUPFAM" id="SSF90123">
    <property type="entry name" value="ABC transporter transmembrane region"/>
    <property type="match status" value="1"/>
</dbReference>
<comment type="subcellular location">
    <subcellularLocation>
        <location evidence="1">Membrane</location>
        <topology evidence="1">Multi-pass membrane protein</topology>
    </subcellularLocation>
</comment>
<evidence type="ECO:0000256" key="3">
    <source>
        <dbReference type="ARBA" id="ARBA00022692"/>
    </source>
</evidence>
<dbReference type="SUPFAM" id="SSF52540">
    <property type="entry name" value="P-loop containing nucleoside triphosphate hydrolases"/>
    <property type="match status" value="2"/>
</dbReference>
<dbReference type="PROSITE" id="PS50929">
    <property type="entry name" value="ABC_TM1F"/>
    <property type="match status" value="1"/>
</dbReference>
<evidence type="ECO:0000256" key="4">
    <source>
        <dbReference type="ARBA" id="ARBA00022741"/>
    </source>
</evidence>
<dbReference type="GO" id="GO:0016020">
    <property type="term" value="C:membrane"/>
    <property type="evidence" value="ECO:0007669"/>
    <property type="project" value="UniProtKB-SubCell"/>
</dbReference>
<evidence type="ECO:0000259" key="9">
    <source>
        <dbReference type="PROSITE" id="PS50929"/>
    </source>
</evidence>
<dbReference type="Proteomes" id="UP000814243">
    <property type="component" value="Unassembled WGS sequence"/>
</dbReference>
<dbReference type="FunFam" id="1.20.1560.10:FF:000026">
    <property type="entry name" value="Multidrug resistance-associated protein lethal(2)03659"/>
    <property type="match status" value="1"/>
</dbReference>
<evidence type="ECO:0000313" key="10">
    <source>
        <dbReference type="EMBL" id="KAH9642660.1"/>
    </source>
</evidence>
<evidence type="ECO:0000313" key="11">
    <source>
        <dbReference type="Proteomes" id="UP000814243"/>
    </source>
</evidence>
<evidence type="ECO:0000256" key="1">
    <source>
        <dbReference type="ARBA" id="ARBA00004141"/>
    </source>
</evidence>
<feature type="transmembrane region" description="Helical" evidence="8">
    <location>
        <begin position="90"/>
        <end position="116"/>
    </location>
</feature>
<evidence type="ECO:0000256" key="8">
    <source>
        <dbReference type="SAM" id="Phobius"/>
    </source>
</evidence>
<dbReference type="InterPro" id="IPR050173">
    <property type="entry name" value="ABC_transporter_C-like"/>
</dbReference>
<keyword evidence="6 8" id="KW-1133">Transmembrane helix</keyword>
<dbReference type="EMBL" id="JACEFF010000182">
    <property type="protein sequence ID" value="KAH9642660.1"/>
    <property type="molecule type" value="Genomic_DNA"/>
</dbReference>
<name>A0A922MUM5_SPOEX</name>
<reference evidence="10" key="1">
    <citation type="journal article" date="2021" name="G3 (Bethesda)">
        <title>Genome and transcriptome analysis of the beet armyworm Spodoptera exigua reveals targets for pest control. .</title>
        <authorList>
            <person name="Simon S."/>
            <person name="Breeschoten T."/>
            <person name="Jansen H.J."/>
            <person name="Dirks R.P."/>
            <person name="Schranz M.E."/>
            <person name="Ros V.I.D."/>
        </authorList>
    </citation>
    <scope>NUCLEOTIDE SEQUENCE</scope>
    <source>
        <strain evidence="10">TB_SE_WUR_2020</strain>
    </source>
</reference>
<dbReference type="AlphaFoldDB" id="A0A922MUM5"/>
<dbReference type="Pfam" id="PF00664">
    <property type="entry name" value="ABC_membrane"/>
    <property type="match status" value="1"/>
</dbReference>
<feature type="transmembrane region" description="Helical" evidence="8">
    <location>
        <begin position="195"/>
        <end position="213"/>
    </location>
</feature>
<dbReference type="InterPro" id="IPR027417">
    <property type="entry name" value="P-loop_NTPase"/>
</dbReference>
<evidence type="ECO:0000256" key="5">
    <source>
        <dbReference type="ARBA" id="ARBA00022840"/>
    </source>
</evidence>
<dbReference type="InterPro" id="IPR036640">
    <property type="entry name" value="ABC1_TM_sf"/>
</dbReference>
<proteinExistence type="predicted"/>
<dbReference type="PANTHER" id="PTHR24223">
    <property type="entry name" value="ATP-BINDING CASSETTE SUB-FAMILY C"/>
    <property type="match status" value="1"/>
</dbReference>
<dbReference type="GO" id="GO:0005524">
    <property type="term" value="F:ATP binding"/>
    <property type="evidence" value="ECO:0007669"/>
    <property type="project" value="UniProtKB-KW"/>
</dbReference>
<organism evidence="10 11">
    <name type="scientific">Spodoptera exigua</name>
    <name type="common">Beet armyworm</name>
    <name type="synonym">Noctua fulgens</name>
    <dbReference type="NCBI Taxonomy" id="7107"/>
    <lineage>
        <taxon>Eukaryota</taxon>
        <taxon>Metazoa</taxon>
        <taxon>Ecdysozoa</taxon>
        <taxon>Arthropoda</taxon>
        <taxon>Hexapoda</taxon>
        <taxon>Insecta</taxon>
        <taxon>Pterygota</taxon>
        <taxon>Neoptera</taxon>
        <taxon>Endopterygota</taxon>
        <taxon>Lepidoptera</taxon>
        <taxon>Glossata</taxon>
        <taxon>Ditrysia</taxon>
        <taxon>Noctuoidea</taxon>
        <taxon>Noctuidae</taxon>
        <taxon>Amphipyrinae</taxon>
        <taxon>Spodoptera</taxon>
    </lineage>
</organism>
<sequence>MFIDVHRVTRRRRAATLWAYSGRNSCRKKEKGKQPSLLRAIIRTHGHKFIIGNIIYAILDASIRLSIPMCLEGLINYFSPSHAGVTASEAYLYALGVVGLMALSASLVHPMLLWLLDMAMKVRVACGSLIYRKLLRLDLTKGGKASEGLAGHVVNLLTTDAQRFDMASLFMVDLVRTPIESALIVYLMYRQIGVATFFGVAFLLMFIPLQGYLGKISSKLRHQTAIRTDNRIRLMNEVIQSIEAIKMYAWENAFAKIIGKARKKEMNVIKKMSWLRAVMISCVKLNTKVAILLSIMSYISFQNELTAAKVFVIFSYYEILKYTLVDFLPLAITFTLEAYVSVKRMQEFLLLPEVDNQDGVDLLTIEEKLVQSNGVFEKIGNGQQAYIKSETNLEQIKPPVLIAMKDYTAHWKNIKPDTLTTVVGTVGSGKSTLLQAMLRELTPTSGHLHVHAIVAYASQEPWLFEASIVAQGTYHELKNGVAEFEKLIEMGEKVEEEKQKQKNYENTESVEHSYKLRSQRSMSEASQLSFNLDLDNNLDPKYEGEIVFEDVSLEYEKPPGAGGEPAYAIKGVNFTVNPAEKVAVVGRTGAGKSSLLSALFR</sequence>
<keyword evidence="5" id="KW-0067">ATP-binding</keyword>
<dbReference type="Pfam" id="PF00005">
    <property type="entry name" value="ABC_tran"/>
    <property type="match status" value="2"/>
</dbReference>
<dbReference type="InterPro" id="IPR011527">
    <property type="entry name" value="ABC1_TM_dom"/>
</dbReference>
<dbReference type="InterPro" id="IPR044746">
    <property type="entry name" value="ABCC_6TM_D1"/>
</dbReference>
<evidence type="ECO:0000256" key="6">
    <source>
        <dbReference type="ARBA" id="ARBA00022989"/>
    </source>
</evidence>
<dbReference type="PANTHER" id="PTHR24223:SF324">
    <property type="entry name" value="LD17001P"/>
    <property type="match status" value="1"/>
</dbReference>
<gene>
    <name evidence="10" type="ORF">HF086_011017</name>
</gene>
<accession>A0A922MUM5</accession>
<dbReference type="InterPro" id="IPR003439">
    <property type="entry name" value="ABC_transporter-like_ATP-bd"/>
</dbReference>
<feature type="transmembrane region" description="Helical" evidence="8">
    <location>
        <begin position="49"/>
        <end position="78"/>
    </location>
</feature>
<dbReference type="GO" id="GO:0016887">
    <property type="term" value="F:ATP hydrolysis activity"/>
    <property type="evidence" value="ECO:0007669"/>
    <property type="project" value="InterPro"/>
</dbReference>
<evidence type="ECO:0000256" key="2">
    <source>
        <dbReference type="ARBA" id="ARBA00022448"/>
    </source>
</evidence>
<keyword evidence="3 8" id="KW-0812">Transmembrane</keyword>
<evidence type="ECO:0000256" key="7">
    <source>
        <dbReference type="ARBA" id="ARBA00023136"/>
    </source>
</evidence>
<dbReference type="GO" id="GO:0140359">
    <property type="term" value="F:ABC-type transporter activity"/>
    <property type="evidence" value="ECO:0007669"/>
    <property type="project" value="InterPro"/>
</dbReference>
<dbReference type="Gene3D" id="3.40.50.300">
    <property type="entry name" value="P-loop containing nucleotide triphosphate hydrolases"/>
    <property type="match status" value="2"/>
</dbReference>
<keyword evidence="4" id="KW-0547">Nucleotide-binding</keyword>
<keyword evidence="2" id="KW-0813">Transport</keyword>